<sequence>AASVLLHKDNPRLVEDVGEPVFLEAPQSKGTLAFAEEKFRYFCHLVKGWEGYERFHSLLRPMMDEMWERLSQVYSVRHTLNVLNHGDVWTNNVLFKYDSNGKIEKVMMVDYQMCVYGSVGIDLQYFTYTSIHPQVREHRLDELYSLYLKALNDNLEEFGCEERMSEEDFKEEIRLTTFFGLFTLIVPCNVIYSGLFASKSGNDQNDVESQDENYQICSNKPFKPNVKQGLLYLERTGFFKSN</sequence>
<reference evidence="2" key="1">
    <citation type="submission" date="2015-12" db="EMBL/GenBank/DDBJ databases">
        <title>De novo transcriptome assembly of four potential Pierce s Disease insect vectors from Arizona vineyards.</title>
        <authorList>
            <person name="Tassone E.E."/>
        </authorList>
    </citation>
    <scope>NUCLEOTIDE SEQUENCE</scope>
</reference>
<feature type="non-terminal residue" evidence="2">
    <location>
        <position position="1"/>
    </location>
</feature>
<dbReference type="PANTHER" id="PTHR11012">
    <property type="entry name" value="PROTEIN KINASE-LIKE DOMAIN-CONTAINING"/>
    <property type="match status" value="1"/>
</dbReference>
<evidence type="ECO:0000313" key="2">
    <source>
        <dbReference type="EMBL" id="JAS23926.1"/>
    </source>
</evidence>
<dbReference type="SUPFAM" id="SSF56112">
    <property type="entry name" value="Protein kinase-like (PK-like)"/>
    <property type="match status" value="1"/>
</dbReference>
<gene>
    <name evidence="2" type="ORF">g.45161</name>
</gene>
<proteinExistence type="predicted"/>
<organism evidence="2">
    <name type="scientific">Clastoptera arizonana</name>
    <name type="common">Arizona spittle bug</name>
    <dbReference type="NCBI Taxonomy" id="38151"/>
    <lineage>
        <taxon>Eukaryota</taxon>
        <taxon>Metazoa</taxon>
        <taxon>Ecdysozoa</taxon>
        <taxon>Arthropoda</taxon>
        <taxon>Hexapoda</taxon>
        <taxon>Insecta</taxon>
        <taxon>Pterygota</taxon>
        <taxon>Neoptera</taxon>
        <taxon>Paraneoptera</taxon>
        <taxon>Hemiptera</taxon>
        <taxon>Auchenorrhyncha</taxon>
        <taxon>Cercopoidea</taxon>
        <taxon>Clastopteridae</taxon>
        <taxon>Clastoptera</taxon>
    </lineage>
</organism>
<dbReference type="SMART" id="SM00587">
    <property type="entry name" value="CHK"/>
    <property type="match status" value="1"/>
</dbReference>
<dbReference type="AlphaFoldDB" id="A0A1B6DE53"/>
<evidence type="ECO:0000259" key="1">
    <source>
        <dbReference type="SMART" id="SM00587"/>
    </source>
</evidence>
<protein>
    <recommendedName>
        <fullName evidence="1">CHK kinase-like domain-containing protein</fullName>
    </recommendedName>
</protein>
<dbReference type="EMBL" id="GEDC01013372">
    <property type="protein sequence ID" value="JAS23926.1"/>
    <property type="molecule type" value="Transcribed_RNA"/>
</dbReference>
<name>A0A1B6DE53_9HEMI</name>
<feature type="domain" description="CHK kinase-like" evidence="1">
    <location>
        <begin position="12"/>
        <end position="157"/>
    </location>
</feature>
<dbReference type="PANTHER" id="PTHR11012:SF56">
    <property type="entry name" value="CHK KINASE-LIKE DOMAIN-CONTAINING PROTEIN-RELATED"/>
    <property type="match status" value="1"/>
</dbReference>
<dbReference type="InterPro" id="IPR011009">
    <property type="entry name" value="Kinase-like_dom_sf"/>
</dbReference>
<accession>A0A1B6DE53</accession>
<dbReference type="Gene3D" id="3.90.1200.10">
    <property type="match status" value="1"/>
</dbReference>
<dbReference type="Pfam" id="PF02958">
    <property type="entry name" value="EcKL"/>
    <property type="match status" value="1"/>
</dbReference>
<dbReference type="InterPro" id="IPR015897">
    <property type="entry name" value="CHK_kinase-like"/>
</dbReference>
<dbReference type="InterPro" id="IPR004119">
    <property type="entry name" value="EcKL"/>
</dbReference>